<feature type="domain" description="DUF4440" evidence="1">
    <location>
        <begin position="27"/>
        <end position="131"/>
    </location>
</feature>
<dbReference type="OrthoDB" id="2531752at2"/>
<evidence type="ECO:0000313" key="3">
    <source>
        <dbReference type="Proteomes" id="UP000246635"/>
    </source>
</evidence>
<evidence type="ECO:0000313" key="2">
    <source>
        <dbReference type="EMBL" id="PWW00943.1"/>
    </source>
</evidence>
<keyword evidence="3" id="KW-1185">Reference proteome</keyword>
<dbReference type="InterPro" id="IPR027843">
    <property type="entry name" value="DUF4440"/>
</dbReference>
<dbReference type="Proteomes" id="UP000246635">
    <property type="component" value="Unassembled WGS sequence"/>
</dbReference>
<comment type="caution">
    <text evidence="2">The sequence shown here is derived from an EMBL/GenBank/DDBJ whole genome shotgun (WGS) entry which is preliminary data.</text>
</comment>
<accession>A0A2V2YS64</accession>
<gene>
    <name evidence="2" type="ORF">DFQ01_11190</name>
</gene>
<proteinExistence type="predicted"/>
<dbReference type="RefSeq" id="WP_110044825.1">
    <property type="nucleotide sequence ID" value="NZ_CP054613.1"/>
</dbReference>
<protein>
    <recommendedName>
        <fullName evidence="1">DUF4440 domain-containing protein</fullName>
    </recommendedName>
</protein>
<dbReference type="Gene3D" id="3.10.450.50">
    <property type="match status" value="1"/>
</dbReference>
<dbReference type="EMBL" id="QGTQ01000011">
    <property type="protein sequence ID" value="PWW00943.1"/>
    <property type="molecule type" value="Genomic_DNA"/>
</dbReference>
<dbReference type="SUPFAM" id="SSF54427">
    <property type="entry name" value="NTF2-like"/>
    <property type="match status" value="1"/>
</dbReference>
<dbReference type="AlphaFoldDB" id="A0A2V2YS64"/>
<dbReference type="InterPro" id="IPR032710">
    <property type="entry name" value="NTF2-like_dom_sf"/>
</dbReference>
<dbReference type="Pfam" id="PF14534">
    <property type="entry name" value="DUF4440"/>
    <property type="match status" value="1"/>
</dbReference>
<evidence type="ECO:0000259" key="1">
    <source>
        <dbReference type="Pfam" id="PF14534"/>
    </source>
</evidence>
<organism evidence="2 3">
    <name type="scientific">Paenibacillus cellulosilyticus</name>
    <dbReference type="NCBI Taxonomy" id="375489"/>
    <lineage>
        <taxon>Bacteria</taxon>
        <taxon>Bacillati</taxon>
        <taxon>Bacillota</taxon>
        <taxon>Bacilli</taxon>
        <taxon>Bacillales</taxon>
        <taxon>Paenibacillaceae</taxon>
        <taxon>Paenibacillus</taxon>
    </lineage>
</organism>
<reference evidence="2 3" key="1">
    <citation type="submission" date="2018-05" db="EMBL/GenBank/DDBJ databases">
        <title>Genomic Encyclopedia of Type Strains, Phase III (KMG-III): the genomes of soil and plant-associated and newly described type strains.</title>
        <authorList>
            <person name="Whitman W."/>
        </authorList>
    </citation>
    <scope>NUCLEOTIDE SEQUENCE [LARGE SCALE GENOMIC DNA]</scope>
    <source>
        <strain evidence="2 3">CECT 5696</strain>
    </source>
</reference>
<name>A0A2V2YS64_9BACL</name>
<sequence length="153" mass="17956">MELPEDIDQKAAVIIKDHFSEQKVVLSNLSTYYTAYNAEDLDRLLQYTAPSFIEYWEDYVLGSETWEDHLKESFSYTDEKYKLSDERVIFLGNKEAVVQGTLSWSDATQDIAEGDYVYEALIYMEYANGHWTYSDYISLDQDFDNRGKIEVFK</sequence>